<dbReference type="EMBL" id="BGZK01002566">
    <property type="protein sequence ID" value="GBP94958.1"/>
    <property type="molecule type" value="Genomic_DNA"/>
</dbReference>
<name>A0A4C2A4G8_EUMVA</name>
<dbReference type="Proteomes" id="UP000299102">
    <property type="component" value="Unassembled WGS sequence"/>
</dbReference>
<feature type="compositionally biased region" description="Polar residues" evidence="1">
    <location>
        <begin position="125"/>
        <end position="134"/>
    </location>
</feature>
<accession>A0A4C2A4G8</accession>
<reference evidence="2 3" key="1">
    <citation type="journal article" date="2019" name="Commun. Biol.">
        <title>The bagworm genome reveals a unique fibroin gene that provides high tensile strength.</title>
        <authorList>
            <person name="Kono N."/>
            <person name="Nakamura H."/>
            <person name="Ohtoshi R."/>
            <person name="Tomita M."/>
            <person name="Numata K."/>
            <person name="Arakawa K."/>
        </authorList>
    </citation>
    <scope>NUCLEOTIDE SEQUENCE [LARGE SCALE GENOMIC DNA]</scope>
</reference>
<dbReference type="AlphaFoldDB" id="A0A4C2A4G8"/>
<comment type="caution">
    <text evidence="2">The sequence shown here is derived from an EMBL/GenBank/DDBJ whole genome shotgun (WGS) entry which is preliminary data.</text>
</comment>
<proteinExistence type="predicted"/>
<evidence type="ECO:0000313" key="2">
    <source>
        <dbReference type="EMBL" id="GBP94958.1"/>
    </source>
</evidence>
<organism evidence="2 3">
    <name type="scientific">Eumeta variegata</name>
    <name type="common">Bagworm moth</name>
    <name type="synonym">Eumeta japonica</name>
    <dbReference type="NCBI Taxonomy" id="151549"/>
    <lineage>
        <taxon>Eukaryota</taxon>
        <taxon>Metazoa</taxon>
        <taxon>Ecdysozoa</taxon>
        <taxon>Arthropoda</taxon>
        <taxon>Hexapoda</taxon>
        <taxon>Insecta</taxon>
        <taxon>Pterygota</taxon>
        <taxon>Neoptera</taxon>
        <taxon>Endopterygota</taxon>
        <taxon>Lepidoptera</taxon>
        <taxon>Glossata</taxon>
        <taxon>Ditrysia</taxon>
        <taxon>Tineoidea</taxon>
        <taxon>Psychidae</taxon>
        <taxon>Oiketicinae</taxon>
        <taxon>Eumeta</taxon>
    </lineage>
</organism>
<gene>
    <name evidence="2" type="ORF">EVAR_70422_1</name>
</gene>
<keyword evidence="3" id="KW-1185">Reference proteome</keyword>
<evidence type="ECO:0000256" key="1">
    <source>
        <dbReference type="SAM" id="MobiDB-lite"/>
    </source>
</evidence>
<protein>
    <submittedName>
        <fullName evidence="2">Uncharacterized protein</fullName>
    </submittedName>
</protein>
<sequence length="134" mass="15569">MWRRVAMRKRLYDSLLPVDGAVYDSMLHICQASRDGSFFPYAPSIGMRFTPVHITLIQINSMKIHTKKIKLLLLRCTYIRCRERCSVRRSRLRTDERQGLIGTAVVSWTSTWDDTDPSATEMRTRSTSKTTLLQ</sequence>
<evidence type="ECO:0000313" key="3">
    <source>
        <dbReference type="Proteomes" id="UP000299102"/>
    </source>
</evidence>
<feature type="region of interest" description="Disordered" evidence="1">
    <location>
        <begin position="113"/>
        <end position="134"/>
    </location>
</feature>